<sequence>MKFDKPVTGGPCWAELGTTDLEATKRFYADLFGWRPQTDPTAEMGGYTIAHLGDAPVAAFVPLGEEKQPVAWFVTFAVADVDATVAKVRAAGGSVAMEPGDVPGMGRFASAVDPDGAAFQLWQDQGFAGAGLLNAPGSLGWVELAARDTERARTFYTEVFGWSVTSSPEYTHFGVDGAEFGGMLAMSDMYPPEVPPHWLPYFVVEDVDASTDAAAGAGASITMEPTTVPNGPRIAVLRDPQGGVFGIHREYTEG</sequence>
<dbReference type="InterPro" id="IPR037523">
    <property type="entry name" value="VOC_core"/>
</dbReference>
<dbReference type="InterPro" id="IPR029068">
    <property type="entry name" value="Glyas_Bleomycin-R_OHBP_Dase"/>
</dbReference>
<gene>
    <name evidence="2" type="ORF">OHA22_45415</name>
</gene>
<organism evidence="2">
    <name type="scientific">Streptomyces sp. NBC_00093</name>
    <dbReference type="NCBI Taxonomy" id="2975649"/>
    <lineage>
        <taxon>Bacteria</taxon>
        <taxon>Bacillati</taxon>
        <taxon>Actinomycetota</taxon>
        <taxon>Actinomycetes</taxon>
        <taxon>Kitasatosporales</taxon>
        <taxon>Streptomycetaceae</taxon>
        <taxon>Streptomyces</taxon>
    </lineage>
</organism>
<dbReference type="EMBL" id="CP108222">
    <property type="protein sequence ID" value="WTT22278.1"/>
    <property type="molecule type" value="Genomic_DNA"/>
</dbReference>
<dbReference type="PANTHER" id="PTHR33993:SF14">
    <property type="entry name" value="GB|AAF24581.1"/>
    <property type="match status" value="1"/>
</dbReference>
<dbReference type="SUPFAM" id="SSF54593">
    <property type="entry name" value="Glyoxalase/Bleomycin resistance protein/Dihydroxybiphenyl dioxygenase"/>
    <property type="match status" value="2"/>
</dbReference>
<dbReference type="PANTHER" id="PTHR33993">
    <property type="entry name" value="GLYOXALASE-RELATED"/>
    <property type="match status" value="1"/>
</dbReference>
<dbReference type="CDD" id="cd07247">
    <property type="entry name" value="SgaA_N_like"/>
    <property type="match status" value="2"/>
</dbReference>
<accession>A0AAU2AFL1</accession>
<evidence type="ECO:0000313" key="2">
    <source>
        <dbReference type="EMBL" id="WTT22278.1"/>
    </source>
</evidence>
<proteinExistence type="predicted"/>
<dbReference type="PROSITE" id="PS51819">
    <property type="entry name" value="VOC"/>
    <property type="match status" value="2"/>
</dbReference>
<feature type="domain" description="VOC" evidence="1">
    <location>
        <begin position="10"/>
        <end position="124"/>
    </location>
</feature>
<dbReference type="Pfam" id="PF00903">
    <property type="entry name" value="Glyoxalase"/>
    <property type="match status" value="2"/>
</dbReference>
<dbReference type="AlphaFoldDB" id="A0AAU2AFL1"/>
<name>A0AAU2AFL1_9ACTN</name>
<dbReference type="InterPro" id="IPR004360">
    <property type="entry name" value="Glyas_Fos-R_dOase_dom"/>
</dbReference>
<dbReference type="InterPro" id="IPR052164">
    <property type="entry name" value="Anthracycline_SecMetBiosynth"/>
</dbReference>
<evidence type="ECO:0000259" key="1">
    <source>
        <dbReference type="PROSITE" id="PS51819"/>
    </source>
</evidence>
<dbReference type="Gene3D" id="3.10.180.10">
    <property type="entry name" value="2,3-Dihydroxybiphenyl 1,2-Dioxygenase, domain 1"/>
    <property type="match status" value="2"/>
</dbReference>
<reference evidence="2" key="1">
    <citation type="submission" date="2022-10" db="EMBL/GenBank/DDBJ databases">
        <title>The complete genomes of actinobacterial strains from the NBC collection.</title>
        <authorList>
            <person name="Joergensen T.S."/>
            <person name="Alvarez Arevalo M."/>
            <person name="Sterndorff E.B."/>
            <person name="Faurdal D."/>
            <person name="Vuksanovic O."/>
            <person name="Mourched A.-S."/>
            <person name="Charusanti P."/>
            <person name="Shaw S."/>
            <person name="Blin K."/>
            <person name="Weber T."/>
        </authorList>
    </citation>
    <scope>NUCLEOTIDE SEQUENCE</scope>
    <source>
        <strain evidence="2">NBC_00093</strain>
    </source>
</reference>
<feature type="domain" description="VOC" evidence="1">
    <location>
        <begin position="138"/>
        <end position="250"/>
    </location>
</feature>
<protein>
    <submittedName>
        <fullName evidence="2">VOC family protein</fullName>
    </submittedName>
</protein>